<evidence type="ECO:0000313" key="2">
    <source>
        <dbReference type="Ensembl" id="ENSOKIP00005027422.1"/>
    </source>
</evidence>
<feature type="region of interest" description="Disordered" evidence="1">
    <location>
        <begin position="63"/>
        <end position="99"/>
    </location>
</feature>
<protein>
    <submittedName>
        <fullName evidence="2">Uncharacterized protein</fullName>
    </submittedName>
</protein>
<feature type="compositionally biased region" description="Basic and acidic residues" evidence="1">
    <location>
        <begin position="87"/>
        <end position="99"/>
    </location>
</feature>
<organism evidence="2 3">
    <name type="scientific">Oncorhynchus kisutch</name>
    <name type="common">Coho salmon</name>
    <name type="synonym">Salmo kisutch</name>
    <dbReference type="NCBI Taxonomy" id="8019"/>
    <lineage>
        <taxon>Eukaryota</taxon>
        <taxon>Metazoa</taxon>
        <taxon>Chordata</taxon>
        <taxon>Craniata</taxon>
        <taxon>Vertebrata</taxon>
        <taxon>Euteleostomi</taxon>
        <taxon>Actinopterygii</taxon>
        <taxon>Neopterygii</taxon>
        <taxon>Teleostei</taxon>
        <taxon>Protacanthopterygii</taxon>
        <taxon>Salmoniformes</taxon>
        <taxon>Salmonidae</taxon>
        <taxon>Salmoninae</taxon>
        <taxon>Oncorhynchus</taxon>
    </lineage>
</organism>
<evidence type="ECO:0000313" key="3">
    <source>
        <dbReference type="Proteomes" id="UP000694557"/>
    </source>
</evidence>
<reference evidence="2" key="1">
    <citation type="submission" date="2025-05" db="UniProtKB">
        <authorList>
            <consortium name="Ensembl"/>
        </authorList>
    </citation>
    <scope>IDENTIFICATION</scope>
</reference>
<proteinExistence type="predicted"/>
<dbReference type="Proteomes" id="UP000694557">
    <property type="component" value="Unassembled WGS sequence"/>
</dbReference>
<accession>A0A8C7FFK9</accession>
<dbReference type="Ensembl" id="ENSOKIT00005029048.1">
    <property type="protein sequence ID" value="ENSOKIP00005027422.1"/>
    <property type="gene ID" value="ENSOKIG00005011927.1"/>
</dbReference>
<dbReference type="GeneTree" id="ENSGT00910000148192"/>
<evidence type="ECO:0000256" key="1">
    <source>
        <dbReference type="SAM" id="MobiDB-lite"/>
    </source>
</evidence>
<name>A0A8C7FFK9_ONCKI</name>
<keyword evidence="3" id="KW-1185">Reference proteome</keyword>
<sequence>YYAHPFVDMLNGEAAAQHLDKDLLELAGGEVVQEGVKHGAEVKEGVGHRVQRHIAAEVGHCPAGLGHGGSHQATHLVGKPADGMETGSERGGRRERESK</sequence>
<dbReference type="Ensembl" id="ENSOKIT00005029104.1">
    <property type="protein sequence ID" value="ENSOKIP00005027478.1"/>
    <property type="gene ID" value="ENSOKIG00005011956.1"/>
</dbReference>
<dbReference type="AlphaFoldDB" id="A0A8C7FFK9"/>